<dbReference type="HOGENOM" id="CLU_2725599_0_0_1"/>
<evidence type="ECO:0000313" key="2">
    <source>
        <dbReference type="Proteomes" id="UP000017836"/>
    </source>
</evidence>
<reference evidence="2" key="1">
    <citation type="journal article" date="2013" name="Science">
        <title>The Amborella genome and the evolution of flowering plants.</title>
        <authorList>
            <consortium name="Amborella Genome Project"/>
        </authorList>
    </citation>
    <scope>NUCLEOTIDE SEQUENCE [LARGE SCALE GENOMIC DNA]</scope>
</reference>
<evidence type="ECO:0000313" key="1">
    <source>
        <dbReference type="EMBL" id="ERN04753.1"/>
    </source>
</evidence>
<protein>
    <submittedName>
        <fullName evidence="1">Uncharacterized protein</fullName>
    </submittedName>
</protein>
<organism evidence="1 2">
    <name type="scientific">Amborella trichopoda</name>
    <dbReference type="NCBI Taxonomy" id="13333"/>
    <lineage>
        <taxon>Eukaryota</taxon>
        <taxon>Viridiplantae</taxon>
        <taxon>Streptophyta</taxon>
        <taxon>Embryophyta</taxon>
        <taxon>Tracheophyta</taxon>
        <taxon>Spermatophyta</taxon>
        <taxon>Magnoliopsida</taxon>
        <taxon>Amborellales</taxon>
        <taxon>Amborellaceae</taxon>
        <taxon>Amborella</taxon>
    </lineage>
</organism>
<dbReference type="Proteomes" id="UP000017836">
    <property type="component" value="Unassembled WGS sequence"/>
</dbReference>
<dbReference type="EMBL" id="KI394169">
    <property type="protein sequence ID" value="ERN04753.1"/>
    <property type="molecule type" value="Genomic_DNA"/>
</dbReference>
<gene>
    <name evidence="1" type="ORF">AMTR_s00140p00012850</name>
</gene>
<keyword evidence="2" id="KW-1185">Reference proteome</keyword>
<sequence>MLEEANLTWLRSCGRAQSARPHEPLIAEGGLWKKRNGSARRSLNAGKVDRSDDRPAYMGNVTRKVGLPLINA</sequence>
<accession>W1PA13</accession>
<name>W1PA13_AMBTC</name>
<proteinExistence type="predicted"/>
<dbReference type="AlphaFoldDB" id="W1PA13"/>
<dbReference type="Gramene" id="ERN04753">
    <property type="protein sequence ID" value="ERN04753"/>
    <property type="gene ID" value="AMTR_s00140p00012850"/>
</dbReference>